<proteinExistence type="predicted"/>
<name>A0A7S1AIH8_NOCSC</name>
<protein>
    <submittedName>
        <fullName evidence="1">Uncharacterized protein</fullName>
    </submittedName>
</protein>
<dbReference type="AlphaFoldDB" id="A0A7S1AIH8"/>
<sequence length="321" mass="34387">MKFPIVAAAVFWCASGKPLETVKLGATGPTGNVKDNMAHTSEHAKKLTGDGLAQQVMDMMTHPVKALPGKTSDGGIGLTQQISAIMAESQQKLAKAQRVHDKMVKKMKKRVSQEFADEAQTIGATLSSFAKELKRSEAELWNVINASKVELAQDEERSDKLQGEEAWETPGSDERAKLYAQIEAAESALTRQKHSDARAVSEVEETVGSAMEDAAQSLSMKVGDLAETSAMAERSIHHLVKAVKVPVLSHSTAPNSVKQAEGFLKAARKTSKDDIKAATKKVNAAIDTESKDIAAQAKAVQVDVDAASKKIIETHLGGPHK</sequence>
<dbReference type="EMBL" id="HBFQ01042000">
    <property type="protein sequence ID" value="CAD8855322.1"/>
    <property type="molecule type" value="Transcribed_RNA"/>
</dbReference>
<organism evidence="1">
    <name type="scientific">Noctiluca scintillans</name>
    <name type="common">Sea sparkle</name>
    <name type="synonym">Red tide dinoflagellate</name>
    <dbReference type="NCBI Taxonomy" id="2966"/>
    <lineage>
        <taxon>Eukaryota</taxon>
        <taxon>Sar</taxon>
        <taxon>Alveolata</taxon>
        <taxon>Dinophyceae</taxon>
        <taxon>Noctilucales</taxon>
        <taxon>Noctilucaceae</taxon>
        <taxon>Noctiluca</taxon>
    </lineage>
</organism>
<accession>A0A7S1AIH8</accession>
<gene>
    <name evidence="1" type="ORF">NSCI0253_LOCUS29674</name>
</gene>
<reference evidence="1" key="1">
    <citation type="submission" date="2021-01" db="EMBL/GenBank/DDBJ databases">
        <authorList>
            <person name="Corre E."/>
            <person name="Pelletier E."/>
            <person name="Niang G."/>
            <person name="Scheremetjew M."/>
            <person name="Finn R."/>
            <person name="Kale V."/>
            <person name="Holt S."/>
            <person name="Cochrane G."/>
            <person name="Meng A."/>
            <person name="Brown T."/>
            <person name="Cohen L."/>
        </authorList>
    </citation>
    <scope>NUCLEOTIDE SEQUENCE</scope>
</reference>
<evidence type="ECO:0000313" key="1">
    <source>
        <dbReference type="EMBL" id="CAD8855322.1"/>
    </source>
</evidence>